<gene>
    <name evidence="2" type="ORF">FKR81_15085</name>
</gene>
<proteinExistence type="predicted"/>
<dbReference type="Pfam" id="PF13349">
    <property type="entry name" value="DUF4097"/>
    <property type="match status" value="1"/>
</dbReference>
<evidence type="ECO:0000313" key="3">
    <source>
        <dbReference type="Proteomes" id="UP000316639"/>
    </source>
</evidence>
<comment type="caution">
    <text evidence="2">The sequence shown here is derived from an EMBL/GenBank/DDBJ whole genome shotgun (WGS) entry which is preliminary data.</text>
</comment>
<organism evidence="2 3">
    <name type="scientific">Lentzea tibetensis</name>
    <dbReference type="NCBI Taxonomy" id="2591470"/>
    <lineage>
        <taxon>Bacteria</taxon>
        <taxon>Bacillati</taxon>
        <taxon>Actinomycetota</taxon>
        <taxon>Actinomycetes</taxon>
        <taxon>Pseudonocardiales</taxon>
        <taxon>Pseudonocardiaceae</taxon>
        <taxon>Lentzea</taxon>
    </lineage>
</organism>
<evidence type="ECO:0000259" key="1">
    <source>
        <dbReference type="Pfam" id="PF13349"/>
    </source>
</evidence>
<dbReference type="Proteomes" id="UP000316639">
    <property type="component" value="Unassembled WGS sequence"/>
</dbReference>
<dbReference type="RefSeq" id="WP_146352325.1">
    <property type="nucleotide sequence ID" value="NZ_VOBR01000008.1"/>
</dbReference>
<name>A0A563EV49_9PSEU</name>
<feature type="domain" description="DUF4097" evidence="1">
    <location>
        <begin position="143"/>
        <end position="248"/>
    </location>
</feature>
<evidence type="ECO:0000313" key="2">
    <source>
        <dbReference type="EMBL" id="TWP51523.1"/>
    </source>
</evidence>
<dbReference type="AlphaFoldDB" id="A0A563EV49"/>
<dbReference type="EMBL" id="VOBR01000008">
    <property type="protein sequence ID" value="TWP51523.1"/>
    <property type="molecule type" value="Genomic_DNA"/>
</dbReference>
<keyword evidence="3" id="KW-1185">Reference proteome</keyword>
<sequence>MLTITHPGRVHLALDLAHGHVEVHVEDTRKHAEVTLTPMLDSDTTAARLIADALVTETGDQLSVTVPRPSTPYSSATVIQPGRVVVQTFSGVVFGTNIVNGRVISGTDTAVVQTGGGVRIVARLPLGSTLAVVSETAPVVATGHLRSLRFHSLSGDLTAHSVDNLDVDTTSGYVSVAYAGLTLVHSVSGDVEVGEAFDVLVSTTSGDVDVAELVNTARVRTVSGDISVHAVQPSSVDANSVSGDISLNSGPGVLITSRTRTVSGRVRNRAGRA</sequence>
<reference evidence="2 3" key="1">
    <citation type="submission" date="2019-07" db="EMBL/GenBank/DDBJ databases">
        <title>Lentzea xizangensis sp. nov., isolated from Qinghai-Tibetan Plateau Soils.</title>
        <authorList>
            <person name="Huang J."/>
        </authorList>
    </citation>
    <scope>NUCLEOTIDE SEQUENCE [LARGE SCALE GENOMIC DNA]</scope>
    <source>
        <strain evidence="2 3">FXJ1.1311</strain>
    </source>
</reference>
<protein>
    <submittedName>
        <fullName evidence="2">DUF4097 domain-containing protein</fullName>
    </submittedName>
</protein>
<dbReference type="InterPro" id="IPR025164">
    <property type="entry name" value="Toastrack_DUF4097"/>
</dbReference>
<dbReference type="OrthoDB" id="3232569at2"/>
<accession>A0A563EV49</accession>